<sequence>MSRIVKCSYMNDTKWQAVLSTLAAHGVASRIKLLYYDYVDVEGPGEDAIASWSADRYYYPEYQVMIQQSPKYWDGPSIGPFKTIDIEWLALPSVTFAKIRDELPANLEVVQVRDESIVLGYGF</sequence>
<evidence type="ECO:0000313" key="1">
    <source>
        <dbReference type="EMBL" id="BBO30562.1"/>
    </source>
</evidence>
<accession>A0A5K7X409</accession>
<keyword evidence="2" id="KW-1185">Reference proteome</keyword>
<dbReference type="RefSeq" id="WP_152096886.1">
    <property type="nucleotide sequence ID" value="NZ_AP021861.1"/>
</dbReference>
<proteinExistence type="predicted"/>
<dbReference type="Proteomes" id="UP000326837">
    <property type="component" value="Chromosome"/>
</dbReference>
<gene>
    <name evidence="1" type="ORF">PLANPX_0174</name>
</gene>
<dbReference type="AlphaFoldDB" id="A0A5K7X409"/>
<protein>
    <submittedName>
        <fullName evidence="1">Uncharacterized protein</fullName>
    </submittedName>
</protein>
<dbReference type="EMBL" id="AP021861">
    <property type="protein sequence ID" value="BBO30562.1"/>
    <property type="molecule type" value="Genomic_DNA"/>
</dbReference>
<evidence type="ECO:0000313" key="2">
    <source>
        <dbReference type="Proteomes" id="UP000326837"/>
    </source>
</evidence>
<name>A0A5K7X409_9BACT</name>
<reference evidence="2" key="1">
    <citation type="submission" date="2019-10" db="EMBL/GenBank/DDBJ databases">
        <title>Lacipirellula parvula gen. nov., sp. nov., representing a lineage of planctomycetes widespread in freshwater anoxic habitats, and description of the family Lacipirellulaceae.</title>
        <authorList>
            <person name="Dedysh S.N."/>
            <person name="Kulichevskaya I.S."/>
            <person name="Beletsky A.V."/>
            <person name="Rakitin A.L."/>
            <person name="Mardanov A.V."/>
            <person name="Ivanova A.A."/>
            <person name="Saltykova V.X."/>
            <person name="Rijpstra W.I.C."/>
            <person name="Sinninghe Damste J.S."/>
            <person name="Ravin N.V."/>
        </authorList>
    </citation>
    <scope>NUCLEOTIDE SEQUENCE [LARGE SCALE GENOMIC DNA]</scope>
    <source>
        <strain evidence="2">PX69</strain>
    </source>
</reference>
<dbReference type="KEGG" id="lpav:PLANPX_0174"/>
<organism evidence="1 2">
    <name type="scientific">Lacipirellula parvula</name>
    <dbReference type="NCBI Taxonomy" id="2650471"/>
    <lineage>
        <taxon>Bacteria</taxon>
        <taxon>Pseudomonadati</taxon>
        <taxon>Planctomycetota</taxon>
        <taxon>Planctomycetia</taxon>
        <taxon>Pirellulales</taxon>
        <taxon>Lacipirellulaceae</taxon>
        <taxon>Lacipirellula</taxon>
    </lineage>
</organism>